<dbReference type="InterPro" id="IPR013103">
    <property type="entry name" value="RVT_2"/>
</dbReference>
<feature type="region of interest" description="Disordered" evidence="1">
    <location>
        <begin position="1"/>
        <end position="32"/>
    </location>
</feature>
<reference evidence="4 5" key="1">
    <citation type="journal article" date="2018" name="PLoS Genet.">
        <title>Population sequencing reveals clonal diversity and ancestral inbreeding in the grapevine cultivar Chardonnay.</title>
        <authorList>
            <person name="Roach M.J."/>
            <person name="Johnson D.L."/>
            <person name="Bohlmann J."/>
            <person name="van Vuuren H.J."/>
            <person name="Jones S.J."/>
            <person name="Pretorius I.S."/>
            <person name="Schmidt S.A."/>
            <person name="Borneman A.R."/>
        </authorList>
    </citation>
    <scope>NUCLEOTIDE SEQUENCE [LARGE SCALE GENOMIC DNA]</scope>
    <source>
        <strain evidence="5">cv. Chardonnay</strain>
        <tissue evidence="4">Leaf</tissue>
    </source>
</reference>
<name>A0A438DI09_VITVI</name>
<dbReference type="PANTHER" id="PTHR11439">
    <property type="entry name" value="GAG-POL-RELATED RETROTRANSPOSON"/>
    <property type="match status" value="1"/>
</dbReference>
<dbReference type="InterPro" id="IPR026960">
    <property type="entry name" value="RVT-Znf"/>
</dbReference>
<dbReference type="PANTHER" id="PTHR11439:SF440">
    <property type="entry name" value="INTEGRASE CATALYTIC DOMAIN-CONTAINING PROTEIN"/>
    <property type="match status" value="1"/>
</dbReference>
<dbReference type="Proteomes" id="UP000288805">
    <property type="component" value="Unassembled WGS sequence"/>
</dbReference>
<evidence type="ECO:0000313" key="5">
    <source>
        <dbReference type="Proteomes" id="UP000288805"/>
    </source>
</evidence>
<feature type="compositionally biased region" description="Polar residues" evidence="1">
    <location>
        <begin position="17"/>
        <end position="30"/>
    </location>
</feature>
<dbReference type="CDD" id="cd09272">
    <property type="entry name" value="RNase_HI_RT_Ty1"/>
    <property type="match status" value="2"/>
</dbReference>
<evidence type="ECO:0000313" key="4">
    <source>
        <dbReference type="EMBL" id="RVW35049.1"/>
    </source>
</evidence>
<sequence>MPLDDSSKTNPEIHASSPLTLDNATLNPQVGEQGRRYPLHDLKEPNKLGFSKSSSNIVYPISDYVSYHRLSKTHLAFALQLSSMSIPNHFQEAFEDPKWKEGVHGPPPRFTPKGGKVCKLKKALYGLKQSPRAWFGKLSYSMKEYGFKQAMADHTLFYKRDGDDITLFIVYVDDMIVTSSNSTKIEKLQSYLAKEFEMKDLGPLKYFLGIKVSRTKQRLFLSQRKYTLNLLVETGNSACKFVDTLIEINHSLSIYPNQIPTNKQRYQRLVGKLIYLTHTRPDLSYAVSVVSQFIHDPSDRHMNVVNRILAYLKSSPIEEVEYHALHHATTKLTWLRILLSELGFAPKKPMVLFCDNTTTIDIANNLVQHNQTKHFELDKNYIKDNLESSMIKVHYIKSADQLGGLGIRNFSILNRALLCKWNWRFVAERESFWKLIISRKYGEEGGGWISREVREGYGVGFWKEIRKEGVLMFKNVSFTVGDGRRVKFWKDIWCGNIPLCEAFPSLFAFAVSQNAWVADCWDSMGDAGGWYPCFSRPFNDWEMEAVNGIFSVKSLYNTLDSSGVVPFPWRIIWSPCVPTKVGFFAWEASWGKVLTQDQLKRRGWILANRDTLLGWSASFVDKKRGKTWRAAPGQLGYLIGDSQKPAATEHGYLTWESKNSMVMVWLVNSMEPKIRRYYLSYRTTKEIWDTAKVMYSDLGNVSQLFELQSELKEKKQGDSTDLHLGRMIGSAKECDGLYHLEDHKQVVNKQTQTLAKHQAPQEVPVVTLQEHCQETELERNPKCERISGFPSSQQEDILQQQNDLDMPIAVRKGKYLVGCKWVFTIKYKSDGNIERYKARLVAKATNLDWPLHQMDMKNVFLNGELDEEVYMDLPSGFDGGYEGDDLEELARLKGFLAQEFEIKDLGQLWYFLGMEVETSMLGCKPSETPIEWDGKLRIKIGYVNDRKSTIGYCTFVWGNLITWRSKKQNVVTRSSAKVEYRALAQGTCELIWLQRLLEELKILSVKPMKLFCDNKVVIGIAHNRVHHDRTKHVEVDKHFIKEKIENGVICMTYVPTTQQIGDILTKGLSRQSFEDLINKLGMIDIYSPT</sequence>
<dbReference type="Pfam" id="PF07727">
    <property type="entry name" value="RVT_2"/>
    <property type="match status" value="1"/>
</dbReference>
<evidence type="ECO:0000259" key="3">
    <source>
        <dbReference type="Pfam" id="PF13966"/>
    </source>
</evidence>
<accession>A0A438DI09</accession>
<dbReference type="AlphaFoldDB" id="A0A438DI09"/>
<proteinExistence type="predicted"/>
<dbReference type="Pfam" id="PF13966">
    <property type="entry name" value="zf-RVT"/>
    <property type="match status" value="1"/>
</dbReference>
<gene>
    <name evidence="4" type="primary">RE1_2311</name>
    <name evidence="4" type="ORF">CK203_079836</name>
</gene>
<feature type="domain" description="Reverse transcriptase Ty1/copia-type" evidence="2">
    <location>
        <begin position="106"/>
        <end position="235"/>
    </location>
</feature>
<organism evidence="4 5">
    <name type="scientific">Vitis vinifera</name>
    <name type="common">Grape</name>
    <dbReference type="NCBI Taxonomy" id="29760"/>
    <lineage>
        <taxon>Eukaryota</taxon>
        <taxon>Viridiplantae</taxon>
        <taxon>Streptophyta</taxon>
        <taxon>Embryophyta</taxon>
        <taxon>Tracheophyta</taxon>
        <taxon>Spermatophyta</taxon>
        <taxon>Magnoliopsida</taxon>
        <taxon>eudicotyledons</taxon>
        <taxon>Gunneridae</taxon>
        <taxon>Pentapetalae</taxon>
        <taxon>rosids</taxon>
        <taxon>Vitales</taxon>
        <taxon>Vitaceae</taxon>
        <taxon>Viteae</taxon>
        <taxon>Vitis</taxon>
    </lineage>
</organism>
<dbReference type="SUPFAM" id="SSF56672">
    <property type="entry name" value="DNA/RNA polymerases"/>
    <property type="match status" value="2"/>
</dbReference>
<feature type="domain" description="Reverse transcriptase zinc-binding" evidence="3">
    <location>
        <begin position="550"/>
        <end position="608"/>
    </location>
</feature>
<protein>
    <submittedName>
        <fullName evidence="4">Retrovirus-related Pol polyprotein from transposon RE1</fullName>
    </submittedName>
</protein>
<dbReference type="InterPro" id="IPR043502">
    <property type="entry name" value="DNA/RNA_pol_sf"/>
</dbReference>
<evidence type="ECO:0000256" key="1">
    <source>
        <dbReference type="SAM" id="MobiDB-lite"/>
    </source>
</evidence>
<dbReference type="EMBL" id="QGNW01001615">
    <property type="protein sequence ID" value="RVW35049.1"/>
    <property type="molecule type" value="Genomic_DNA"/>
</dbReference>
<evidence type="ECO:0000259" key="2">
    <source>
        <dbReference type="Pfam" id="PF07727"/>
    </source>
</evidence>
<comment type="caution">
    <text evidence="4">The sequence shown here is derived from an EMBL/GenBank/DDBJ whole genome shotgun (WGS) entry which is preliminary data.</text>
</comment>